<dbReference type="Gene3D" id="3.40.630.30">
    <property type="match status" value="1"/>
</dbReference>
<evidence type="ECO:0000256" key="2">
    <source>
        <dbReference type="ARBA" id="ARBA00005102"/>
    </source>
</evidence>
<dbReference type="GO" id="GO:0016410">
    <property type="term" value="F:N-acyltransferase activity"/>
    <property type="evidence" value="ECO:0007669"/>
    <property type="project" value="TreeGrafter"/>
</dbReference>
<proteinExistence type="predicted"/>
<dbReference type="InterPro" id="IPR019432">
    <property type="entry name" value="Acyltransferase_MbtK/IucB-like"/>
</dbReference>
<feature type="region of interest" description="Disordered" evidence="5">
    <location>
        <begin position="191"/>
        <end position="212"/>
    </location>
</feature>
<dbReference type="Proteomes" id="UP000199103">
    <property type="component" value="Chromosome I"/>
</dbReference>
<evidence type="ECO:0000313" key="7">
    <source>
        <dbReference type="EMBL" id="SDS18511.1"/>
    </source>
</evidence>
<comment type="pathway">
    <text evidence="2">Siderophore biosynthesis; mycobactin biosynthesis.</text>
</comment>
<evidence type="ECO:0000259" key="6">
    <source>
        <dbReference type="SMART" id="SM01006"/>
    </source>
</evidence>
<evidence type="ECO:0000256" key="1">
    <source>
        <dbReference type="ARBA" id="ARBA00003818"/>
    </source>
</evidence>
<keyword evidence="8" id="KW-1185">Reference proteome</keyword>
<evidence type="ECO:0000256" key="4">
    <source>
        <dbReference type="ARBA" id="ARBA00031122"/>
    </source>
</evidence>
<dbReference type="RefSeq" id="WP_091521199.1">
    <property type="nucleotide sequence ID" value="NZ_LT629772.1"/>
</dbReference>
<evidence type="ECO:0000256" key="3">
    <source>
        <dbReference type="ARBA" id="ARBA00020586"/>
    </source>
</evidence>
<dbReference type="SMART" id="SM01006">
    <property type="entry name" value="AlcB"/>
    <property type="match status" value="1"/>
</dbReference>
<evidence type="ECO:0000313" key="8">
    <source>
        <dbReference type="Proteomes" id="UP000199103"/>
    </source>
</evidence>
<dbReference type="PANTHER" id="PTHR31438">
    <property type="entry name" value="LYSINE N-ACYLTRANSFERASE C17G9.06C-RELATED"/>
    <property type="match status" value="1"/>
</dbReference>
<feature type="domain" description="Acyltransferase MbtK/IucB-like conserved" evidence="6">
    <location>
        <begin position="23"/>
        <end position="70"/>
    </location>
</feature>
<accession>A0A1H1Q4R7</accession>
<dbReference type="UniPathway" id="UPA00011"/>
<dbReference type="EMBL" id="LT629772">
    <property type="protein sequence ID" value="SDS18511.1"/>
    <property type="molecule type" value="Genomic_DNA"/>
</dbReference>
<sequence length="212" mass="23744">MIETSPDTVVFDRPSEIGRITIEPLELDRDLTLLHGWVTDPKARFWELQDADLERVRAEYAEIDADDHHHAWLGRVNGRPIFLTESYLPAHSELADVYSVRSGDVGMHLLVAPTDRPQHGTTDAVLCTVLEFLFSNPRCERVVVEPDVDNTKIATKNAAAGFVVDRVVRLPTKHASLSFCSRAQFADSTLARSPLARRPQPAPDSPTREVLR</sequence>
<dbReference type="AlphaFoldDB" id="A0A1H1Q4R7"/>
<dbReference type="PANTHER" id="PTHR31438:SF1">
    <property type="entry name" value="LYSINE N-ACYLTRANSFERASE C17G9.06C-RELATED"/>
    <property type="match status" value="1"/>
</dbReference>
<dbReference type="SUPFAM" id="SSF55729">
    <property type="entry name" value="Acyl-CoA N-acyltransferases (Nat)"/>
    <property type="match status" value="1"/>
</dbReference>
<dbReference type="STRING" id="630515.SAMN04489812_1142"/>
<dbReference type="InterPro" id="IPR016181">
    <property type="entry name" value="Acyl_CoA_acyltransferase"/>
</dbReference>
<dbReference type="OrthoDB" id="5177616at2"/>
<dbReference type="GO" id="GO:0019290">
    <property type="term" value="P:siderophore biosynthetic process"/>
    <property type="evidence" value="ECO:0007669"/>
    <property type="project" value="InterPro"/>
</dbReference>
<dbReference type="Pfam" id="PF13523">
    <property type="entry name" value="Acetyltransf_8"/>
    <property type="match status" value="1"/>
</dbReference>
<evidence type="ECO:0000256" key="5">
    <source>
        <dbReference type="SAM" id="MobiDB-lite"/>
    </source>
</evidence>
<keyword evidence="7" id="KW-0808">Transferase</keyword>
<comment type="function">
    <text evidence="1">Acyltransferase required for the direct transfer of medium- to long-chain fatty acyl moieties from a carrier protein (MbtL) on to the epsilon-amino group of lysine residue in the mycobactin core.</text>
</comment>
<organism evidence="7 8">
    <name type="scientific">Microlunatus soli</name>
    <dbReference type="NCBI Taxonomy" id="630515"/>
    <lineage>
        <taxon>Bacteria</taxon>
        <taxon>Bacillati</taxon>
        <taxon>Actinomycetota</taxon>
        <taxon>Actinomycetes</taxon>
        <taxon>Propionibacteriales</taxon>
        <taxon>Propionibacteriaceae</taxon>
        <taxon>Microlunatus</taxon>
    </lineage>
</organism>
<reference evidence="7 8" key="1">
    <citation type="submission" date="2016-10" db="EMBL/GenBank/DDBJ databases">
        <authorList>
            <person name="de Groot N.N."/>
        </authorList>
    </citation>
    <scope>NUCLEOTIDE SEQUENCE [LARGE SCALE GENOMIC DNA]</scope>
    <source>
        <strain evidence="7 8">DSM 21800</strain>
    </source>
</reference>
<gene>
    <name evidence="7" type="ORF">SAMN04489812_1142</name>
</gene>
<name>A0A1H1Q4R7_9ACTN</name>
<protein>
    <recommendedName>
        <fullName evidence="3">Lysine N-acyltransferase MbtK</fullName>
    </recommendedName>
    <alternativeName>
        <fullName evidence="4">Mycobactin synthase protein K</fullName>
    </alternativeName>
</protein>